<dbReference type="Proteomes" id="UP001595923">
    <property type="component" value="Unassembled WGS sequence"/>
</dbReference>
<evidence type="ECO:0000313" key="10">
    <source>
        <dbReference type="EMBL" id="MFC4563786.1"/>
    </source>
</evidence>
<gene>
    <name evidence="10" type="ORF">ACFO4E_18150</name>
</gene>
<dbReference type="EMBL" id="JBHSFQ010000018">
    <property type="protein sequence ID" value="MFC4563786.1"/>
    <property type="molecule type" value="Genomic_DNA"/>
</dbReference>
<comment type="similarity">
    <text evidence="6">Belongs to the ABC-4 integral membrane protein family.</text>
</comment>
<dbReference type="RefSeq" id="WP_378576358.1">
    <property type="nucleotide sequence ID" value="NZ_JBHSFQ010000018.1"/>
</dbReference>
<keyword evidence="2" id="KW-1003">Cell membrane</keyword>
<evidence type="ECO:0000256" key="6">
    <source>
        <dbReference type="ARBA" id="ARBA00038076"/>
    </source>
</evidence>
<name>A0ABV9DYD3_9ACTN</name>
<accession>A0ABV9DYD3</accession>
<dbReference type="InterPro" id="IPR025857">
    <property type="entry name" value="MacB_PCD"/>
</dbReference>
<keyword evidence="4 7" id="KW-1133">Transmembrane helix</keyword>
<dbReference type="PANTHER" id="PTHR30572">
    <property type="entry name" value="MEMBRANE COMPONENT OF TRANSPORTER-RELATED"/>
    <property type="match status" value="1"/>
</dbReference>
<evidence type="ECO:0000256" key="5">
    <source>
        <dbReference type="ARBA" id="ARBA00023136"/>
    </source>
</evidence>
<sequence length="391" mass="39895">MAVPDVLRTGAGGLRARPTRVVLSALGIAIGIAAMIAVVGISASSRAEFDARLEHLGTNLITAAPGEDFFGGQAELPPEAPDRAERIDGVQDVTQVAQVKDVNVYRSDLIPEAESGGIGVYAADLGLVDVLRAQVRLGEWLNGSTAEYPAVVLGHTAAEQLGINRIGPDTRVLVGDEYYSVVGVLDPVTLAPELDSGVLLGWEAAADRLGMNGHPTTLYVRADPDRVDEVRELLAPSANPEAPNEVSVSLPSDALEAQQAADQAFNGLLIGLGGVALLVGGIGVANTMVIAVLERRGEIGLRRALGATRGRIRTQFLVEAMALSALGGAAGTALGAAATAAYALSRGWPVAVPWWAAVGGIVATVLIGAVAGLVPALRAAAQSPTAALSGG</sequence>
<evidence type="ECO:0000259" key="8">
    <source>
        <dbReference type="Pfam" id="PF02687"/>
    </source>
</evidence>
<evidence type="ECO:0000313" key="11">
    <source>
        <dbReference type="Proteomes" id="UP001595923"/>
    </source>
</evidence>
<feature type="transmembrane region" description="Helical" evidence="7">
    <location>
        <begin position="354"/>
        <end position="374"/>
    </location>
</feature>
<feature type="transmembrane region" description="Helical" evidence="7">
    <location>
        <begin position="21"/>
        <end position="43"/>
    </location>
</feature>
<evidence type="ECO:0000256" key="7">
    <source>
        <dbReference type="SAM" id="Phobius"/>
    </source>
</evidence>
<dbReference type="Pfam" id="PF12704">
    <property type="entry name" value="MacB_PCD"/>
    <property type="match status" value="1"/>
</dbReference>
<feature type="transmembrane region" description="Helical" evidence="7">
    <location>
        <begin position="268"/>
        <end position="293"/>
    </location>
</feature>
<dbReference type="InterPro" id="IPR050250">
    <property type="entry name" value="Macrolide_Exporter_MacB"/>
</dbReference>
<evidence type="ECO:0000259" key="9">
    <source>
        <dbReference type="Pfam" id="PF12704"/>
    </source>
</evidence>
<keyword evidence="5 7" id="KW-0472">Membrane</keyword>
<feature type="domain" description="ABC3 transporter permease C-terminal" evidence="8">
    <location>
        <begin position="272"/>
        <end position="384"/>
    </location>
</feature>
<dbReference type="PANTHER" id="PTHR30572:SF4">
    <property type="entry name" value="ABC TRANSPORTER PERMEASE YTRF"/>
    <property type="match status" value="1"/>
</dbReference>
<keyword evidence="3 7" id="KW-0812">Transmembrane</keyword>
<dbReference type="InterPro" id="IPR003838">
    <property type="entry name" value="ABC3_permease_C"/>
</dbReference>
<feature type="transmembrane region" description="Helical" evidence="7">
    <location>
        <begin position="316"/>
        <end position="342"/>
    </location>
</feature>
<comment type="subcellular location">
    <subcellularLocation>
        <location evidence="1">Cell membrane</location>
        <topology evidence="1">Multi-pass membrane protein</topology>
    </subcellularLocation>
</comment>
<feature type="domain" description="MacB-like periplasmic core" evidence="9">
    <location>
        <begin position="22"/>
        <end position="234"/>
    </location>
</feature>
<reference evidence="11" key="1">
    <citation type="journal article" date="2019" name="Int. J. Syst. Evol. Microbiol.">
        <title>The Global Catalogue of Microorganisms (GCM) 10K type strain sequencing project: providing services to taxonomists for standard genome sequencing and annotation.</title>
        <authorList>
            <consortium name="The Broad Institute Genomics Platform"/>
            <consortium name="The Broad Institute Genome Sequencing Center for Infectious Disease"/>
            <person name="Wu L."/>
            <person name="Ma J."/>
        </authorList>
    </citation>
    <scope>NUCLEOTIDE SEQUENCE [LARGE SCALE GENOMIC DNA]</scope>
    <source>
        <strain evidence="11">XZYJ18</strain>
    </source>
</reference>
<evidence type="ECO:0000256" key="2">
    <source>
        <dbReference type="ARBA" id="ARBA00022475"/>
    </source>
</evidence>
<evidence type="ECO:0000256" key="1">
    <source>
        <dbReference type="ARBA" id="ARBA00004651"/>
    </source>
</evidence>
<evidence type="ECO:0000256" key="4">
    <source>
        <dbReference type="ARBA" id="ARBA00022989"/>
    </source>
</evidence>
<dbReference type="Pfam" id="PF02687">
    <property type="entry name" value="FtsX"/>
    <property type="match status" value="1"/>
</dbReference>
<proteinExistence type="inferred from homology"/>
<comment type="caution">
    <text evidence="10">The sequence shown here is derived from an EMBL/GenBank/DDBJ whole genome shotgun (WGS) entry which is preliminary data.</text>
</comment>
<protein>
    <submittedName>
        <fullName evidence="10">ABC transporter permease</fullName>
    </submittedName>
</protein>
<keyword evidence="11" id="KW-1185">Reference proteome</keyword>
<evidence type="ECO:0000256" key="3">
    <source>
        <dbReference type="ARBA" id="ARBA00022692"/>
    </source>
</evidence>
<organism evidence="10 11">
    <name type="scientific">Nocardiopsis mangrovi</name>
    <dbReference type="NCBI Taxonomy" id="1179818"/>
    <lineage>
        <taxon>Bacteria</taxon>
        <taxon>Bacillati</taxon>
        <taxon>Actinomycetota</taxon>
        <taxon>Actinomycetes</taxon>
        <taxon>Streptosporangiales</taxon>
        <taxon>Nocardiopsidaceae</taxon>
        <taxon>Nocardiopsis</taxon>
    </lineage>
</organism>